<gene>
    <name evidence="11" type="primary">flgH</name>
    <name evidence="13" type="ORF">C3942_07180</name>
</gene>
<evidence type="ECO:0000256" key="9">
    <source>
        <dbReference type="ARBA" id="ARBA00023237"/>
    </source>
</evidence>
<comment type="function">
    <text evidence="1 11">Assembles around the rod to form the L-ring and probably protects the motor/basal body from shearing forces during rotation.</text>
</comment>
<dbReference type="NCBIfam" id="NF001304">
    <property type="entry name" value="PRK00249.1-4"/>
    <property type="match status" value="1"/>
</dbReference>
<keyword evidence="6 11" id="KW-0472">Membrane</keyword>
<comment type="caution">
    <text evidence="13">The sequence shown here is derived from an EMBL/GenBank/DDBJ whole genome shotgun (WGS) entry which is preliminary data.</text>
</comment>
<keyword evidence="13" id="KW-0969">Cilium</keyword>
<sequence>MKASLALLAAASLMLQACASAPAMPAPATLPMPAMPAAAASEGSIYAAGGMALFEDQKARRVGDTLTIVLVESTTAQKKASTSTAKDSNASIDGPKLFGRPVTVNGVPVLEAELGSSKTFKGNGDSSQSNQLQGSVGAVVMQVLPNGNLVVSGRKQVQINQGSETVSIEGIVRPVDIRPDNSITSDRVANAAISYSGQGAVADSNVMGWASRFFNSGWFPF</sequence>
<keyword evidence="5 11" id="KW-0732">Signal</keyword>
<evidence type="ECO:0000256" key="4">
    <source>
        <dbReference type="ARBA" id="ARBA00011439"/>
    </source>
</evidence>
<dbReference type="HAMAP" id="MF_00415">
    <property type="entry name" value="FlgH"/>
    <property type="match status" value="1"/>
</dbReference>
<evidence type="ECO:0000256" key="10">
    <source>
        <dbReference type="ARBA" id="ARBA00023288"/>
    </source>
</evidence>
<evidence type="ECO:0000256" key="11">
    <source>
        <dbReference type="HAMAP-Rule" id="MF_00415"/>
    </source>
</evidence>
<dbReference type="OrthoDB" id="9789463at2"/>
<evidence type="ECO:0000256" key="5">
    <source>
        <dbReference type="ARBA" id="ARBA00022729"/>
    </source>
</evidence>
<dbReference type="GO" id="GO:0009427">
    <property type="term" value="C:bacterial-type flagellum basal body, distal rod, L ring"/>
    <property type="evidence" value="ECO:0007669"/>
    <property type="project" value="InterPro"/>
</dbReference>
<comment type="subcellular location">
    <subcellularLocation>
        <location evidence="11">Cell outer membrane</location>
        <topology evidence="11">Lipid-anchor</topology>
    </subcellularLocation>
    <subcellularLocation>
        <location evidence="11">Bacterial flagellum basal body</location>
    </subcellularLocation>
    <subcellularLocation>
        <location evidence="2">Membrane</location>
        <topology evidence="2">Lipid-anchor</topology>
    </subcellularLocation>
</comment>
<evidence type="ECO:0000256" key="3">
    <source>
        <dbReference type="ARBA" id="ARBA00006929"/>
    </source>
</evidence>
<dbReference type="PRINTS" id="PR01008">
    <property type="entry name" value="FLGLRINGFLGH"/>
</dbReference>
<evidence type="ECO:0000256" key="2">
    <source>
        <dbReference type="ARBA" id="ARBA00004635"/>
    </source>
</evidence>
<dbReference type="PANTHER" id="PTHR34933:SF1">
    <property type="entry name" value="FLAGELLAR L-RING PROTEIN"/>
    <property type="match status" value="1"/>
</dbReference>
<dbReference type="AlphaFoldDB" id="A0A2S5THT5"/>
<keyword evidence="10 11" id="KW-0449">Lipoprotein</keyword>
<comment type="similarity">
    <text evidence="3 11">Belongs to the FlgH family.</text>
</comment>
<proteinExistence type="inferred from homology"/>
<feature type="signal peptide" evidence="12">
    <location>
        <begin position="1"/>
        <end position="19"/>
    </location>
</feature>
<protein>
    <recommendedName>
        <fullName evidence="11">Flagellar L-ring protein</fullName>
    </recommendedName>
    <alternativeName>
        <fullName evidence="11">Basal body L-ring protein</fullName>
    </alternativeName>
</protein>
<name>A0A2S5THT5_9GAMM</name>
<evidence type="ECO:0000313" key="13">
    <source>
        <dbReference type="EMBL" id="PPE74539.1"/>
    </source>
</evidence>
<dbReference type="GO" id="GO:0071973">
    <property type="term" value="P:bacterial-type flagellum-dependent cell motility"/>
    <property type="evidence" value="ECO:0007669"/>
    <property type="project" value="InterPro"/>
</dbReference>
<keyword evidence="13" id="KW-0966">Cell projection</keyword>
<dbReference type="PROSITE" id="PS51257">
    <property type="entry name" value="PROKAR_LIPOPROTEIN"/>
    <property type="match status" value="1"/>
</dbReference>
<evidence type="ECO:0000256" key="6">
    <source>
        <dbReference type="ARBA" id="ARBA00023136"/>
    </source>
</evidence>
<reference evidence="13 14" key="1">
    <citation type="submission" date="2018-02" db="EMBL/GenBank/DDBJ databases">
        <title>Genome sequencing of Solimonas sp. HR-BB.</title>
        <authorList>
            <person name="Lee Y."/>
            <person name="Jeon C.O."/>
        </authorList>
    </citation>
    <scope>NUCLEOTIDE SEQUENCE [LARGE SCALE GENOMIC DNA]</scope>
    <source>
        <strain evidence="13 14">HR-BB</strain>
    </source>
</reference>
<dbReference type="GO" id="GO:0009279">
    <property type="term" value="C:cell outer membrane"/>
    <property type="evidence" value="ECO:0007669"/>
    <property type="project" value="UniProtKB-SubCell"/>
</dbReference>
<organism evidence="13 14">
    <name type="scientific">Solimonas fluminis</name>
    <dbReference type="NCBI Taxonomy" id="2086571"/>
    <lineage>
        <taxon>Bacteria</taxon>
        <taxon>Pseudomonadati</taxon>
        <taxon>Pseudomonadota</taxon>
        <taxon>Gammaproteobacteria</taxon>
        <taxon>Nevskiales</taxon>
        <taxon>Nevskiaceae</taxon>
        <taxon>Solimonas</taxon>
    </lineage>
</organism>
<dbReference type="Proteomes" id="UP000238220">
    <property type="component" value="Unassembled WGS sequence"/>
</dbReference>
<dbReference type="Pfam" id="PF02107">
    <property type="entry name" value="FlgH"/>
    <property type="match status" value="1"/>
</dbReference>
<feature type="chain" id="PRO_5015485007" description="Flagellar L-ring protein" evidence="12">
    <location>
        <begin position="20"/>
        <end position="221"/>
    </location>
</feature>
<dbReference type="InterPro" id="IPR000527">
    <property type="entry name" value="Flag_Lring"/>
</dbReference>
<evidence type="ECO:0000313" key="14">
    <source>
        <dbReference type="Proteomes" id="UP000238220"/>
    </source>
</evidence>
<evidence type="ECO:0000256" key="7">
    <source>
        <dbReference type="ARBA" id="ARBA00023139"/>
    </source>
</evidence>
<keyword evidence="14" id="KW-1185">Reference proteome</keyword>
<accession>A0A2S5THT5</accession>
<evidence type="ECO:0000256" key="8">
    <source>
        <dbReference type="ARBA" id="ARBA00023143"/>
    </source>
</evidence>
<evidence type="ECO:0000256" key="12">
    <source>
        <dbReference type="SAM" id="SignalP"/>
    </source>
</evidence>
<dbReference type="EMBL" id="PSNW01000003">
    <property type="protein sequence ID" value="PPE74539.1"/>
    <property type="molecule type" value="Genomic_DNA"/>
</dbReference>
<keyword evidence="9 11" id="KW-0998">Cell outer membrane</keyword>
<keyword evidence="8 11" id="KW-0975">Bacterial flagellum</keyword>
<dbReference type="PANTHER" id="PTHR34933">
    <property type="entry name" value="FLAGELLAR L-RING PROTEIN"/>
    <property type="match status" value="1"/>
</dbReference>
<keyword evidence="7" id="KW-0564">Palmitate</keyword>
<dbReference type="RefSeq" id="WP_104229697.1">
    <property type="nucleotide sequence ID" value="NZ_PSNW01000003.1"/>
</dbReference>
<comment type="subunit">
    <text evidence="4 11">The basal body constitutes a major portion of the flagellar organelle and consists of four rings (L,P,S, and M) mounted on a central rod.</text>
</comment>
<dbReference type="GO" id="GO:0003774">
    <property type="term" value="F:cytoskeletal motor activity"/>
    <property type="evidence" value="ECO:0007669"/>
    <property type="project" value="InterPro"/>
</dbReference>
<keyword evidence="13" id="KW-0282">Flagellum</keyword>
<evidence type="ECO:0000256" key="1">
    <source>
        <dbReference type="ARBA" id="ARBA00002591"/>
    </source>
</evidence>